<evidence type="ECO:0000256" key="2">
    <source>
        <dbReference type="SAM" id="MobiDB-lite"/>
    </source>
</evidence>
<dbReference type="AlphaFoldDB" id="A0A7N0UD98"/>
<name>A0A7N0UD98_KALFE</name>
<dbReference type="Proteomes" id="UP000594263">
    <property type="component" value="Unplaced"/>
</dbReference>
<dbReference type="OMA" id="NDHESSC"/>
<dbReference type="Gene3D" id="3.40.30.10">
    <property type="entry name" value="Glutaredoxin"/>
    <property type="match status" value="1"/>
</dbReference>
<evidence type="ECO:0000313" key="3">
    <source>
        <dbReference type="EnsemblPlants" id="Kaladp0060s0461.1.v1.1"/>
    </source>
</evidence>
<feature type="region of interest" description="Disordered" evidence="2">
    <location>
        <begin position="150"/>
        <end position="187"/>
    </location>
</feature>
<reference evidence="3" key="1">
    <citation type="submission" date="2021-01" db="UniProtKB">
        <authorList>
            <consortium name="EnsemblPlants"/>
        </authorList>
    </citation>
    <scope>IDENTIFICATION</scope>
</reference>
<keyword evidence="1" id="KW-0175">Coiled coil</keyword>
<dbReference type="InterPro" id="IPR036249">
    <property type="entry name" value="Thioredoxin-like_sf"/>
</dbReference>
<dbReference type="CDD" id="cd02980">
    <property type="entry name" value="TRX_Fd_family"/>
    <property type="match status" value="1"/>
</dbReference>
<protein>
    <submittedName>
        <fullName evidence="3">Uncharacterized protein</fullName>
    </submittedName>
</protein>
<dbReference type="EnsemblPlants" id="Kaladp0060s0461.1.v1.1">
    <property type="protein sequence ID" value="Kaladp0060s0461.1.v1.1"/>
    <property type="gene ID" value="Kaladp0060s0461.v1.1"/>
</dbReference>
<keyword evidence="4" id="KW-1185">Reference proteome</keyword>
<sequence>MEVACRASLVPQRGAEPSDRRKPCLVASVNVGNHGWKSGDLEVGIGSHRQLAGRRLTVTCGEKKERKEKRKLVKGLKKDLEMFAEMGFGIDPRSGLAGKVQGSVMAEAAEVLLRQLQSLREAEEEEARRKKQEKKQKSRAVQTLELEDVAVEVESSTDSGDGRVESSSTDFNSSWKEQALSSTAAGRECSPAEAVARVLRHSRDQVENEERFGCGISLQVQEVLTRLPAIEFNAAQPVIPASPSEQESAHQLTARPETGTKKVEICMGGKCKKSGGSQLLERFQRLAESEDGVSVAGCKCMGRCKNGPNVRLSTSNAAPGICSGVEMGDADALLSSFLELE</sequence>
<feature type="coiled-coil region" evidence="1">
    <location>
        <begin position="105"/>
        <end position="147"/>
    </location>
</feature>
<dbReference type="SUPFAM" id="SSF52833">
    <property type="entry name" value="Thioredoxin-like"/>
    <property type="match status" value="1"/>
</dbReference>
<proteinExistence type="predicted"/>
<accession>A0A7N0UD98</accession>
<evidence type="ECO:0000313" key="4">
    <source>
        <dbReference type="Proteomes" id="UP000594263"/>
    </source>
</evidence>
<feature type="compositionally biased region" description="Polar residues" evidence="2">
    <location>
        <begin position="154"/>
        <end position="184"/>
    </location>
</feature>
<dbReference type="Gramene" id="Kaladp0060s0461.1.v1.1">
    <property type="protein sequence ID" value="Kaladp0060s0461.1.v1.1"/>
    <property type="gene ID" value="Kaladp0060s0461.v1.1"/>
</dbReference>
<organism evidence="3 4">
    <name type="scientific">Kalanchoe fedtschenkoi</name>
    <name type="common">Lavender scallops</name>
    <name type="synonym">South American air plant</name>
    <dbReference type="NCBI Taxonomy" id="63787"/>
    <lineage>
        <taxon>Eukaryota</taxon>
        <taxon>Viridiplantae</taxon>
        <taxon>Streptophyta</taxon>
        <taxon>Embryophyta</taxon>
        <taxon>Tracheophyta</taxon>
        <taxon>Spermatophyta</taxon>
        <taxon>Magnoliopsida</taxon>
        <taxon>eudicotyledons</taxon>
        <taxon>Gunneridae</taxon>
        <taxon>Pentapetalae</taxon>
        <taxon>Saxifragales</taxon>
        <taxon>Crassulaceae</taxon>
        <taxon>Kalanchoe</taxon>
    </lineage>
</organism>
<evidence type="ECO:0000256" key="1">
    <source>
        <dbReference type="SAM" id="Coils"/>
    </source>
</evidence>